<gene>
    <name evidence="3" type="ORF">Tci_019157</name>
</gene>
<dbReference type="PANTHER" id="PTHR42648">
    <property type="entry name" value="TRANSPOSASE, PUTATIVE-RELATED"/>
    <property type="match status" value="1"/>
</dbReference>
<evidence type="ECO:0000313" key="3">
    <source>
        <dbReference type="EMBL" id="GEU47179.1"/>
    </source>
</evidence>
<dbReference type="AlphaFoldDB" id="A0A6L2KE37"/>
<accession>A0A6L2KE37</accession>
<dbReference type="SUPFAM" id="SSF53098">
    <property type="entry name" value="Ribonuclease H-like"/>
    <property type="match status" value="1"/>
</dbReference>
<dbReference type="GO" id="GO:0015074">
    <property type="term" value="P:DNA integration"/>
    <property type="evidence" value="ECO:0007669"/>
    <property type="project" value="InterPro"/>
</dbReference>
<dbReference type="EMBL" id="BKCJ010002232">
    <property type="protein sequence ID" value="GEU47179.1"/>
    <property type="molecule type" value="Genomic_DNA"/>
</dbReference>
<evidence type="ECO:0000259" key="2">
    <source>
        <dbReference type="PROSITE" id="PS50994"/>
    </source>
</evidence>
<dbReference type="InterPro" id="IPR012337">
    <property type="entry name" value="RNaseH-like_sf"/>
</dbReference>
<comment type="caution">
    <text evidence="3">The sequence shown here is derived from an EMBL/GenBank/DDBJ whole genome shotgun (WGS) entry which is preliminary data.</text>
</comment>
<dbReference type="PANTHER" id="PTHR42648:SF18">
    <property type="entry name" value="RETROTRANSPOSON, UNCLASSIFIED-LIKE PROTEIN"/>
    <property type="match status" value="1"/>
</dbReference>
<dbReference type="InterPro" id="IPR036397">
    <property type="entry name" value="RNaseH_sf"/>
</dbReference>
<name>A0A6L2KE37_TANCI</name>
<evidence type="ECO:0000256" key="1">
    <source>
        <dbReference type="SAM" id="MobiDB-lite"/>
    </source>
</evidence>
<organism evidence="3">
    <name type="scientific">Tanacetum cinerariifolium</name>
    <name type="common">Dalmatian daisy</name>
    <name type="synonym">Chrysanthemum cinerariifolium</name>
    <dbReference type="NCBI Taxonomy" id="118510"/>
    <lineage>
        <taxon>Eukaryota</taxon>
        <taxon>Viridiplantae</taxon>
        <taxon>Streptophyta</taxon>
        <taxon>Embryophyta</taxon>
        <taxon>Tracheophyta</taxon>
        <taxon>Spermatophyta</taxon>
        <taxon>Magnoliopsida</taxon>
        <taxon>eudicotyledons</taxon>
        <taxon>Gunneridae</taxon>
        <taxon>Pentapetalae</taxon>
        <taxon>asterids</taxon>
        <taxon>campanulids</taxon>
        <taxon>Asterales</taxon>
        <taxon>Asteraceae</taxon>
        <taxon>Asteroideae</taxon>
        <taxon>Anthemideae</taxon>
        <taxon>Anthemidinae</taxon>
        <taxon>Tanacetum</taxon>
    </lineage>
</organism>
<protein>
    <recommendedName>
        <fullName evidence="2">Integrase catalytic domain-containing protein</fullName>
    </recommendedName>
</protein>
<feature type="region of interest" description="Disordered" evidence="1">
    <location>
        <begin position="128"/>
        <end position="158"/>
    </location>
</feature>
<proteinExistence type="predicted"/>
<dbReference type="PROSITE" id="PS50994">
    <property type="entry name" value="INTEGRASE"/>
    <property type="match status" value="1"/>
</dbReference>
<dbReference type="InterPro" id="IPR001584">
    <property type="entry name" value="Integrase_cat-core"/>
</dbReference>
<sequence>MLETNSSSYECNCPQYHNRQWHRVCESDYESLLWNVKITHQTSVARTLQQNGIVKRRNRTLVEAARTMLIFSKALLYLWALAVSTTCYTPKALPNTSGLVPNPPSTPYVPPTKNDCCFSKAADPTCSPVSTSNDQDASSISTSLNQEQEQSPIMSQGVEESIQSAQFDHTSSQESYSNLQSSHTLLKFLGKWTKTHALKMLKKELYGLKQAPRIWYDMLSNFLLSQEFAKGALDPTLFTKKAGRDILLSNYALELIKKYGMLSSDPVDTPIVDKSKLDEDLQRKPADPTHYHGVEESIQSAQFDHTSSQESYSNLQSSHTLLKFLGKWTKTHALKMILSRRGIDFEESFAPVARIEAIHIFIAHAANKNITIYQMDAPRIWYDMLSNFLLSQEFAKGALDPTLFTKKAGRDILLSNYALELIKKYGMLSSDPVDTPIVDKSKLDEDLQRKPADPTHYHGMIGFLTYLTSSRQDIVFAVCMCARIEQEIKMEDKKIFLREKQERESREKKELDD</sequence>
<feature type="domain" description="Integrase catalytic" evidence="2">
    <location>
        <begin position="1"/>
        <end position="109"/>
    </location>
</feature>
<reference evidence="3" key="1">
    <citation type="journal article" date="2019" name="Sci. Rep.">
        <title>Draft genome of Tanacetum cinerariifolium, the natural source of mosquito coil.</title>
        <authorList>
            <person name="Yamashiro T."/>
            <person name="Shiraishi A."/>
            <person name="Satake H."/>
            <person name="Nakayama K."/>
        </authorList>
    </citation>
    <scope>NUCLEOTIDE SEQUENCE</scope>
</reference>
<feature type="compositionally biased region" description="Polar residues" evidence="1">
    <location>
        <begin position="128"/>
        <end position="154"/>
    </location>
</feature>
<dbReference type="InterPro" id="IPR039537">
    <property type="entry name" value="Retrotran_Ty1/copia-like"/>
</dbReference>
<dbReference type="GO" id="GO:0003676">
    <property type="term" value="F:nucleic acid binding"/>
    <property type="evidence" value="ECO:0007669"/>
    <property type="project" value="InterPro"/>
</dbReference>
<dbReference type="Gene3D" id="3.30.420.10">
    <property type="entry name" value="Ribonuclease H-like superfamily/Ribonuclease H"/>
    <property type="match status" value="1"/>
</dbReference>